<keyword evidence="2" id="KW-1185">Reference proteome</keyword>
<dbReference type="EMBL" id="CAJJDP010000074">
    <property type="protein sequence ID" value="CAD8180756.1"/>
    <property type="molecule type" value="Genomic_DNA"/>
</dbReference>
<sequence length="99" mass="11847">MNRNKYLILKNKGNSCRILHFNIQIDIYTRGLGFESATRELYGILTYQNDNLFYSGDEVANQYHGQVKLINFQSKLMVLFEYQDDRGMNNFWLEYVINY</sequence>
<reference evidence="1" key="1">
    <citation type="submission" date="2021-01" db="EMBL/GenBank/DDBJ databases">
        <authorList>
            <consortium name="Genoscope - CEA"/>
            <person name="William W."/>
        </authorList>
    </citation>
    <scope>NUCLEOTIDE SEQUENCE</scope>
</reference>
<organism evidence="1 2">
    <name type="scientific">Paramecium octaurelia</name>
    <dbReference type="NCBI Taxonomy" id="43137"/>
    <lineage>
        <taxon>Eukaryota</taxon>
        <taxon>Sar</taxon>
        <taxon>Alveolata</taxon>
        <taxon>Ciliophora</taxon>
        <taxon>Intramacronucleata</taxon>
        <taxon>Oligohymenophorea</taxon>
        <taxon>Peniculida</taxon>
        <taxon>Parameciidae</taxon>
        <taxon>Paramecium</taxon>
    </lineage>
</organism>
<evidence type="ECO:0000313" key="2">
    <source>
        <dbReference type="Proteomes" id="UP000683925"/>
    </source>
</evidence>
<proteinExistence type="predicted"/>
<gene>
    <name evidence="1" type="ORF">POCTA_138.1.T0750205</name>
</gene>
<comment type="caution">
    <text evidence="1">The sequence shown here is derived from an EMBL/GenBank/DDBJ whole genome shotgun (WGS) entry which is preliminary data.</text>
</comment>
<dbReference type="AlphaFoldDB" id="A0A8S1W3T7"/>
<protein>
    <submittedName>
        <fullName evidence="1">Uncharacterized protein</fullName>
    </submittedName>
</protein>
<name>A0A8S1W3T7_PAROT</name>
<evidence type="ECO:0000313" key="1">
    <source>
        <dbReference type="EMBL" id="CAD8180756.1"/>
    </source>
</evidence>
<accession>A0A8S1W3T7</accession>
<dbReference type="Proteomes" id="UP000683925">
    <property type="component" value="Unassembled WGS sequence"/>
</dbReference>